<evidence type="ECO:0000259" key="7">
    <source>
        <dbReference type="SMART" id="SM00357"/>
    </source>
</evidence>
<dbReference type="GO" id="GO:0003723">
    <property type="term" value="F:RNA binding"/>
    <property type="evidence" value="ECO:0007669"/>
    <property type="project" value="UniProtKB-KW"/>
</dbReference>
<dbReference type="SUPFAM" id="SSF50249">
    <property type="entry name" value="Nucleic acid-binding proteins"/>
    <property type="match status" value="2"/>
</dbReference>
<evidence type="ECO:0000256" key="3">
    <source>
        <dbReference type="ARBA" id="ARBA00022801"/>
    </source>
</evidence>
<dbReference type="InterPro" id="IPR011129">
    <property type="entry name" value="CSD"/>
</dbReference>
<evidence type="ECO:0000256" key="1">
    <source>
        <dbReference type="ARBA" id="ARBA00022490"/>
    </source>
</evidence>
<evidence type="ECO:0000256" key="2">
    <source>
        <dbReference type="ARBA" id="ARBA00022722"/>
    </source>
</evidence>
<keyword evidence="2" id="KW-0540">Nuclease</keyword>
<keyword evidence="5" id="KW-0694">RNA-binding</keyword>
<proteinExistence type="predicted"/>
<dbReference type="SMART" id="SM00357">
    <property type="entry name" value="CSP"/>
    <property type="match status" value="1"/>
</dbReference>
<sequence length="201" mass="22688">MFQDNPLLAQLKQQLHSQTPRAEGVVKATEKGFGFLEVDAQKSYFIPPPQMKKVMHGDRIVAVIHTEKERESAEPEELIEPFLTRFVGKVQGKNDRLSIVPDHPLLKDAIPCRAARGVQHEFKEGDWAVAEMRRHPLKGDRSFYADLNAVHHLCRRSLCSLVGYACPPQPGKRSAERRSDGDAGRRAGAPGSDRAEFRHYR</sequence>
<keyword evidence="3 8" id="KW-0378">Hydrolase</keyword>
<name>A0A447N9N0_SALET</name>
<keyword evidence="1" id="KW-0963">Cytoplasm</keyword>
<evidence type="ECO:0000256" key="5">
    <source>
        <dbReference type="ARBA" id="ARBA00022884"/>
    </source>
</evidence>
<evidence type="ECO:0000313" key="8">
    <source>
        <dbReference type="EMBL" id="VEA00005.1"/>
    </source>
</evidence>
<dbReference type="InterPro" id="IPR012340">
    <property type="entry name" value="NA-bd_OB-fold"/>
</dbReference>
<dbReference type="EC" id="3.1.13.1" evidence="8"/>
<evidence type="ECO:0000313" key="9">
    <source>
        <dbReference type="Proteomes" id="UP000282086"/>
    </source>
</evidence>
<dbReference type="EMBL" id="LR134140">
    <property type="protein sequence ID" value="VEA00005.1"/>
    <property type="molecule type" value="Genomic_DNA"/>
</dbReference>
<dbReference type="GO" id="GO:0005829">
    <property type="term" value="C:cytosol"/>
    <property type="evidence" value="ECO:0007669"/>
    <property type="project" value="UniProtKB-ARBA"/>
</dbReference>
<dbReference type="FunFam" id="2.40.50.640:FF:000001">
    <property type="entry name" value="Exoribonuclease 2"/>
    <property type="match status" value="1"/>
</dbReference>
<dbReference type="Proteomes" id="UP000282086">
    <property type="component" value="Chromosome"/>
</dbReference>
<protein>
    <submittedName>
        <fullName evidence="8">Exoribonuclease II</fullName>
        <ecNumber evidence="8">3.1.13.1</ecNumber>
    </submittedName>
</protein>
<dbReference type="AlphaFoldDB" id="A0A447N9N0"/>
<feature type="domain" description="Cold-shock" evidence="7">
    <location>
        <begin position="23"/>
        <end position="79"/>
    </location>
</feature>
<dbReference type="GO" id="GO:0008859">
    <property type="term" value="F:exoribonuclease II activity"/>
    <property type="evidence" value="ECO:0007669"/>
    <property type="project" value="UniProtKB-EC"/>
</dbReference>
<gene>
    <name evidence="8" type="primary">rnb_3</name>
    <name evidence="8" type="ORF">NCTC129_06346</name>
</gene>
<keyword evidence="4" id="KW-0269">Exonuclease</keyword>
<feature type="compositionally biased region" description="Basic and acidic residues" evidence="6">
    <location>
        <begin position="173"/>
        <end position="185"/>
    </location>
</feature>
<accession>A0A447N9N0</accession>
<dbReference type="Gene3D" id="2.40.50.140">
    <property type="entry name" value="Nucleic acid-binding proteins"/>
    <property type="match status" value="1"/>
</dbReference>
<dbReference type="FunFam" id="2.40.50.140:FF:000079">
    <property type="entry name" value="Exoribonuclease 2"/>
    <property type="match status" value="1"/>
</dbReference>
<dbReference type="Gene3D" id="2.40.50.640">
    <property type="match status" value="1"/>
</dbReference>
<reference evidence="8 9" key="1">
    <citation type="submission" date="2018-12" db="EMBL/GenBank/DDBJ databases">
        <authorList>
            <consortium name="Pathogen Informatics"/>
        </authorList>
    </citation>
    <scope>NUCLEOTIDE SEQUENCE [LARGE SCALE GENOMIC DNA]</scope>
    <source>
        <strain evidence="8 9">NCTC129</strain>
    </source>
</reference>
<evidence type="ECO:0000256" key="6">
    <source>
        <dbReference type="SAM" id="MobiDB-lite"/>
    </source>
</evidence>
<evidence type="ECO:0000256" key="4">
    <source>
        <dbReference type="ARBA" id="ARBA00022839"/>
    </source>
</evidence>
<feature type="region of interest" description="Disordered" evidence="6">
    <location>
        <begin position="168"/>
        <end position="201"/>
    </location>
</feature>
<organism evidence="8 9">
    <name type="scientific">Salmonella enterica I</name>
    <dbReference type="NCBI Taxonomy" id="59201"/>
    <lineage>
        <taxon>Bacteria</taxon>
        <taxon>Pseudomonadati</taxon>
        <taxon>Pseudomonadota</taxon>
        <taxon>Gammaproteobacteria</taxon>
        <taxon>Enterobacterales</taxon>
        <taxon>Enterobacteriaceae</taxon>
        <taxon>Salmonella</taxon>
    </lineage>
</organism>
<dbReference type="Pfam" id="PF08206">
    <property type="entry name" value="OB_RNB"/>
    <property type="match status" value="1"/>
</dbReference>
<dbReference type="InterPro" id="IPR013223">
    <property type="entry name" value="RNase_B_OB_dom"/>
</dbReference>